<name>A0A3M8HFQ9_9BACI</name>
<dbReference type="OrthoDB" id="2883027at2"/>
<proteinExistence type="predicted"/>
<dbReference type="EMBL" id="RHLQ01000002">
    <property type="protein sequence ID" value="RND01326.1"/>
    <property type="molecule type" value="Genomic_DNA"/>
</dbReference>
<protein>
    <submittedName>
        <fullName evidence="1">Uncharacterized protein</fullName>
    </submittedName>
</protein>
<organism evidence="1 2">
    <name type="scientific">Lysinibacillus halotolerans</name>
    <dbReference type="NCBI Taxonomy" id="1368476"/>
    <lineage>
        <taxon>Bacteria</taxon>
        <taxon>Bacillati</taxon>
        <taxon>Bacillota</taxon>
        <taxon>Bacilli</taxon>
        <taxon>Bacillales</taxon>
        <taxon>Bacillaceae</taxon>
        <taxon>Lysinibacillus</taxon>
    </lineage>
</organism>
<evidence type="ECO:0000313" key="1">
    <source>
        <dbReference type="EMBL" id="RND01326.1"/>
    </source>
</evidence>
<dbReference type="Proteomes" id="UP000279909">
    <property type="component" value="Unassembled WGS sequence"/>
</dbReference>
<gene>
    <name evidence="1" type="ORF">EC501_01585</name>
</gene>
<comment type="caution">
    <text evidence="1">The sequence shown here is derived from an EMBL/GenBank/DDBJ whole genome shotgun (WGS) entry which is preliminary data.</text>
</comment>
<evidence type="ECO:0000313" key="2">
    <source>
        <dbReference type="Proteomes" id="UP000279909"/>
    </source>
</evidence>
<dbReference type="AlphaFoldDB" id="A0A3M8HFQ9"/>
<dbReference type="RefSeq" id="WP_122970540.1">
    <property type="nucleotide sequence ID" value="NZ_RHLQ01000002.1"/>
</dbReference>
<sequence length="164" mass="19570">MLENGDLLIWEPLQVNPFDRFHAPMNLVSMHFEGDFVLKFNTFNSSMEYVFTYKQSQSNYYAIRHFRILEEFIRHDVEILIDQFRLKRESLGLPKLTYDSTFFKIENSSFLSWYRSIDPSFPLQEDCCVEHHLYITTDYFIDVLSEQQPNITISTKNESGNILE</sequence>
<keyword evidence="2" id="KW-1185">Reference proteome</keyword>
<accession>A0A3M8HFQ9</accession>
<reference evidence="1 2" key="1">
    <citation type="journal article" date="2014" name="Int. J. Syst. Evol. Microbiol.">
        <title>Lysinibacillus halotolerans sp. nov., isolated from saline-alkaline soil.</title>
        <authorList>
            <person name="Kong D."/>
            <person name="Wang Y."/>
            <person name="Zhao B."/>
            <person name="Li Y."/>
            <person name="Song J."/>
            <person name="Zhai Y."/>
            <person name="Zhang C."/>
            <person name="Wang H."/>
            <person name="Chen X."/>
            <person name="Zhao B."/>
            <person name="Ruan Z."/>
        </authorList>
    </citation>
    <scope>NUCLEOTIDE SEQUENCE [LARGE SCALE GENOMIC DNA]</scope>
    <source>
        <strain evidence="1 2">MCCC 1A12703</strain>
    </source>
</reference>